<evidence type="ECO:0000259" key="5">
    <source>
        <dbReference type="PROSITE" id="PS51635"/>
    </source>
</evidence>
<dbReference type="AlphaFoldDB" id="A0A9D1CYH2"/>
<dbReference type="SUPFAM" id="SSF52151">
    <property type="entry name" value="FabD/lysophospholipase-like"/>
    <property type="match status" value="1"/>
</dbReference>
<dbReference type="Gene3D" id="3.40.1090.10">
    <property type="entry name" value="Cytosolic phospholipase A2 catalytic domain"/>
    <property type="match status" value="1"/>
</dbReference>
<evidence type="ECO:0000256" key="1">
    <source>
        <dbReference type="ARBA" id="ARBA00022801"/>
    </source>
</evidence>
<evidence type="ECO:0000256" key="2">
    <source>
        <dbReference type="ARBA" id="ARBA00022963"/>
    </source>
</evidence>
<reference evidence="6" key="2">
    <citation type="journal article" date="2021" name="PeerJ">
        <title>Extensive microbial diversity within the chicken gut microbiome revealed by metagenomics and culture.</title>
        <authorList>
            <person name="Gilroy R."/>
            <person name="Ravi A."/>
            <person name="Getino M."/>
            <person name="Pursley I."/>
            <person name="Horton D.L."/>
            <person name="Alikhan N.F."/>
            <person name="Baker D."/>
            <person name="Gharbi K."/>
            <person name="Hall N."/>
            <person name="Watson M."/>
            <person name="Adriaenssens E.M."/>
            <person name="Foster-Nyarko E."/>
            <person name="Jarju S."/>
            <person name="Secka A."/>
            <person name="Antonio M."/>
            <person name="Oren A."/>
            <person name="Chaudhuri R.R."/>
            <person name="La Ragione R."/>
            <person name="Hildebrand F."/>
            <person name="Pallen M.J."/>
        </authorList>
    </citation>
    <scope>NUCLEOTIDE SEQUENCE</scope>
    <source>
        <strain evidence="6">CHK147-3167</strain>
    </source>
</reference>
<dbReference type="PANTHER" id="PTHR14226">
    <property type="entry name" value="NEUROPATHY TARGET ESTERASE/SWISS CHEESE D.MELANOGASTER"/>
    <property type="match status" value="1"/>
</dbReference>
<proteinExistence type="predicted"/>
<dbReference type="PROSITE" id="PS51635">
    <property type="entry name" value="PNPLA"/>
    <property type="match status" value="1"/>
</dbReference>
<feature type="domain" description="PNPLA" evidence="5">
    <location>
        <begin position="1"/>
        <end position="166"/>
    </location>
</feature>
<keyword evidence="3 4" id="KW-0443">Lipid metabolism</keyword>
<feature type="active site" description="Nucleophile" evidence="4">
    <location>
        <position position="17"/>
    </location>
</feature>
<dbReference type="Pfam" id="PF01734">
    <property type="entry name" value="Patatin"/>
    <property type="match status" value="1"/>
</dbReference>
<keyword evidence="1 4" id="KW-0378">Hydrolase</keyword>
<gene>
    <name evidence="6" type="ORF">IAB27_03920</name>
</gene>
<dbReference type="Proteomes" id="UP000886786">
    <property type="component" value="Unassembled WGS sequence"/>
</dbReference>
<dbReference type="GO" id="GO:0016042">
    <property type="term" value="P:lipid catabolic process"/>
    <property type="evidence" value="ECO:0007669"/>
    <property type="project" value="UniProtKB-UniRule"/>
</dbReference>
<evidence type="ECO:0000256" key="3">
    <source>
        <dbReference type="ARBA" id="ARBA00023098"/>
    </source>
</evidence>
<dbReference type="EMBL" id="DVFV01000069">
    <property type="protein sequence ID" value="HIQ90752.1"/>
    <property type="molecule type" value="Genomic_DNA"/>
</dbReference>
<reference evidence="6" key="1">
    <citation type="submission" date="2020-10" db="EMBL/GenBank/DDBJ databases">
        <authorList>
            <person name="Gilroy R."/>
        </authorList>
    </citation>
    <scope>NUCLEOTIDE SEQUENCE</scope>
    <source>
        <strain evidence="6">CHK147-3167</strain>
    </source>
</reference>
<evidence type="ECO:0000313" key="6">
    <source>
        <dbReference type="EMBL" id="HIQ90752.1"/>
    </source>
</evidence>
<accession>A0A9D1CYH2</accession>
<dbReference type="GO" id="GO:0016787">
    <property type="term" value="F:hydrolase activity"/>
    <property type="evidence" value="ECO:0007669"/>
    <property type="project" value="UniProtKB-UniRule"/>
</dbReference>
<dbReference type="InterPro" id="IPR016035">
    <property type="entry name" value="Acyl_Trfase/lysoPLipase"/>
</dbReference>
<dbReference type="InterPro" id="IPR002641">
    <property type="entry name" value="PNPLA_dom"/>
</dbReference>
<organism evidence="6 7">
    <name type="scientific">Candidatus Coprosoma intestinipullorum</name>
    <dbReference type="NCBI Taxonomy" id="2840752"/>
    <lineage>
        <taxon>Bacteria</taxon>
        <taxon>Bacillati</taxon>
        <taxon>Bacillota</taxon>
        <taxon>Bacillota incertae sedis</taxon>
        <taxon>Candidatus Coprosoma</taxon>
    </lineage>
</organism>
<comment type="caution">
    <text evidence="6">The sequence shown here is derived from an EMBL/GenBank/DDBJ whole genome shotgun (WGS) entry which is preliminary data.</text>
</comment>
<feature type="short sequence motif" description="DGA/G" evidence="4">
    <location>
        <begin position="153"/>
        <end position="155"/>
    </location>
</feature>
<dbReference type="InterPro" id="IPR050301">
    <property type="entry name" value="NTE"/>
</dbReference>
<protein>
    <submittedName>
        <fullName evidence="6">Patatin-like phospholipase family protein</fullName>
    </submittedName>
</protein>
<keyword evidence="2 4" id="KW-0442">Lipid degradation</keyword>
<evidence type="ECO:0000313" key="7">
    <source>
        <dbReference type="Proteomes" id="UP000886786"/>
    </source>
</evidence>
<feature type="non-terminal residue" evidence="6">
    <location>
        <position position="1"/>
    </location>
</feature>
<feature type="active site" description="Proton acceptor" evidence="4">
    <location>
        <position position="153"/>
    </location>
</feature>
<dbReference type="PANTHER" id="PTHR14226:SF29">
    <property type="entry name" value="NEUROPATHY TARGET ESTERASE SWS"/>
    <property type="match status" value="1"/>
</dbReference>
<sequence length="395" mass="45781">TALKRMKKNIDIVTGTSIGAINGVFIVQNDLRHALKLWKKISFSVIYNENDFPLDKDLKLPEIYMTHLKNFINEGGTDPSKLSNIFEEYFKPKKFFTSKMDFGLVTYNLTKNKPILKTKKDLNQDNIKDYVIASASCYPAFKPHVINDELYIDGGYYDNIPINLAIKMGADEVVAVDLRAIGFKKRLIDKGVSVTYIAPRNYIPSFLIFDSISARHTIKLGYNDAMKTFGKLDGDKLTFKKGQLVKNYEKYGEIFKQNLHFIFDNTKNEVLKKLFETDIFQNILNQKTSYNNFNYIVEKAGLILNFDESIIYRINSYNRGLLKSLSEVEQIDINKIVGKLKDKKIDNLIDHRQIVKFFYDNLQNQNKITKYIPLFTDDFLVAIYIYTVKGKHSNY</sequence>
<name>A0A9D1CYH2_9FIRM</name>
<evidence type="ECO:0000256" key="4">
    <source>
        <dbReference type="PROSITE-ProRule" id="PRU01161"/>
    </source>
</evidence>
<comment type="caution">
    <text evidence="4">Lacks conserved residue(s) required for the propagation of feature annotation.</text>
</comment>
<feature type="short sequence motif" description="GXSXG" evidence="4">
    <location>
        <begin position="15"/>
        <end position="19"/>
    </location>
</feature>